<gene>
    <name evidence="2" type="ORF">CU102_19065</name>
</gene>
<accession>A0A2P7BJL9</accession>
<protein>
    <submittedName>
        <fullName evidence="2">Dynamin</fullName>
    </submittedName>
</protein>
<dbReference type="EMBL" id="PGGO01000015">
    <property type="protein sequence ID" value="PSH66670.1"/>
    <property type="molecule type" value="Genomic_DNA"/>
</dbReference>
<organism evidence="2 3">
    <name type="scientific">Phyllobacterium brassicacearum</name>
    <dbReference type="NCBI Taxonomy" id="314235"/>
    <lineage>
        <taxon>Bacteria</taxon>
        <taxon>Pseudomonadati</taxon>
        <taxon>Pseudomonadota</taxon>
        <taxon>Alphaproteobacteria</taxon>
        <taxon>Hyphomicrobiales</taxon>
        <taxon>Phyllobacteriaceae</taxon>
        <taxon>Phyllobacterium</taxon>
    </lineage>
</organism>
<proteinExistence type="predicted"/>
<evidence type="ECO:0000313" key="3">
    <source>
        <dbReference type="Proteomes" id="UP000241444"/>
    </source>
</evidence>
<evidence type="ECO:0000313" key="2">
    <source>
        <dbReference type="EMBL" id="PSH66670.1"/>
    </source>
</evidence>
<reference evidence="3" key="1">
    <citation type="submission" date="2017-11" db="EMBL/GenBank/DDBJ databases">
        <authorList>
            <person name="Kuznetsova I."/>
            <person name="Sazanova A."/>
            <person name="Chirak E."/>
            <person name="Safronova V."/>
            <person name="Willems A."/>
        </authorList>
    </citation>
    <scope>NUCLEOTIDE SEQUENCE [LARGE SCALE GENOMIC DNA]</scope>
    <source>
        <strain evidence="3">STM 196</strain>
    </source>
</reference>
<feature type="region of interest" description="Disordered" evidence="1">
    <location>
        <begin position="22"/>
        <end position="78"/>
    </location>
</feature>
<dbReference type="Proteomes" id="UP000241444">
    <property type="component" value="Unassembled WGS sequence"/>
</dbReference>
<dbReference type="AlphaFoldDB" id="A0A2P7BJL9"/>
<name>A0A2P7BJL9_9HYPH</name>
<feature type="compositionally biased region" description="Pro residues" evidence="1">
    <location>
        <begin position="53"/>
        <end position="78"/>
    </location>
</feature>
<sequence>MIAGILIAALVVGSYYYFNRGGSEMTAPTPPAPTSEAPAPATPPAPDAMAPAPTAPAPAEPAPAPSTAPAPTTPAPAQ</sequence>
<evidence type="ECO:0000256" key="1">
    <source>
        <dbReference type="SAM" id="MobiDB-lite"/>
    </source>
</evidence>
<comment type="caution">
    <text evidence="2">The sequence shown here is derived from an EMBL/GenBank/DDBJ whole genome shotgun (WGS) entry which is preliminary data.</text>
</comment>
<keyword evidence="3" id="KW-1185">Reference proteome</keyword>